<reference evidence="1" key="1">
    <citation type="submission" date="2018-05" db="EMBL/GenBank/DDBJ databases">
        <authorList>
            <person name="Lanie J.A."/>
            <person name="Ng W.-L."/>
            <person name="Kazmierczak K.M."/>
            <person name="Andrzejewski T.M."/>
            <person name="Davidsen T.M."/>
            <person name="Wayne K.J."/>
            <person name="Tettelin H."/>
            <person name="Glass J.I."/>
            <person name="Rusch D."/>
            <person name="Podicherti R."/>
            <person name="Tsui H.-C.T."/>
            <person name="Winkler M.E."/>
        </authorList>
    </citation>
    <scope>NUCLEOTIDE SEQUENCE</scope>
</reference>
<name>A0A382P594_9ZZZZ</name>
<gene>
    <name evidence="1" type="ORF">METZ01_LOCUS321310</name>
</gene>
<sequence>MSRTVVTGKTIATNPNIQGNATFTGTEGLTIPVGSTAERPTVPAEGVIRYNATTGKFEGYSKDPNNLAQTIWGSLGGGALLDLSDIDESGLQDGNLLKWD</sequence>
<proteinExistence type="predicted"/>
<protein>
    <submittedName>
        <fullName evidence="1">Uncharacterized protein</fullName>
    </submittedName>
</protein>
<feature type="non-terminal residue" evidence="1">
    <location>
        <position position="100"/>
    </location>
</feature>
<accession>A0A382P594</accession>
<organism evidence="1">
    <name type="scientific">marine metagenome</name>
    <dbReference type="NCBI Taxonomy" id="408172"/>
    <lineage>
        <taxon>unclassified sequences</taxon>
        <taxon>metagenomes</taxon>
        <taxon>ecological metagenomes</taxon>
    </lineage>
</organism>
<dbReference type="AlphaFoldDB" id="A0A382P594"/>
<dbReference type="EMBL" id="UINC01104926">
    <property type="protein sequence ID" value="SVC68456.1"/>
    <property type="molecule type" value="Genomic_DNA"/>
</dbReference>
<evidence type="ECO:0000313" key="1">
    <source>
        <dbReference type="EMBL" id="SVC68456.1"/>
    </source>
</evidence>